<dbReference type="AlphaFoldDB" id="A0A6P5AMY2"/>
<evidence type="ECO:0000313" key="3">
    <source>
        <dbReference type="RefSeq" id="XP_019647559.1"/>
    </source>
</evidence>
<organism evidence="2 3">
    <name type="scientific">Branchiostoma belcheri</name>
    <name type="common">Amphioxus</name>
    <dbReference type="NCBI Taxonomy" id="7741"/>
    <lineage>
        <taxon>Eukaryota</taxon>
        <taxon>Metazoa</taxon>
        <taxon>Chordata</taxon>
        <taxon>Cephalochordata</taxon>
        <taxon>Leptocardii</taxon>
        <taxon>Amphioxiformes</taxon>
        <taxon>Branchiostomatidae</taxon>
        <taxon>Branchiostoma</taxon>
    </lineage>
</organism>
<evidence type="ECO:0000313" key="2">
    <source>
        <dbReference type="Proteomes" id="UP000515135"/>
    </source>
</evidence>
<dbReference type="Proteomes" id="UP000515135">
    <property type="component" value="Unplaced"/>
</dbReference>
<dbReference type="GeneID" id="109487893"/>
<dbReference type="PANTHER" id="PTHR14241:SF31">
    <property type="entry name" value="RIBOSOMAL PROTEIN S23 MITOCHONDRIAL CONSERVED DOMAIN-CONTAINING PROTEIN"/>
    <property type="match status" value="1"/>
</dbReference>
<dbReference type="Gene3D" id="3.40.50.300">
    <property type="entry name" value="P-loop containing nucleotide triphosphate hydrolases"/>
    <property type="match status" value="1"/>
</dbReference>
<evidence type="ECO:0000256" key="1">
    <source>
        <dbReference type="SAM" id="MobiDB-lite"/>
    </source>
</evidence>
<name>A0A6P5AMY2_BRABE</name>
<dbReference type="OrthoDB" id="25620at2759"/>
<gene>
    <name evidence="3" type="primary">LOC109487893</name>
</gene>
<dbReference type="SUPFAM" id="SSF52540">
    <property type="entry name" value="P-loop containing nucleoside triphosphate hydrolases"/>
    <property type="match status" value="1"/>
</dbReference>
<accession>A0A6P5AMY2</accession>
<dbReference type="CDD" id="cd00882">
    <property type="entry name" value="Ras_like_GTPase"/>
    <property type="match status" value="1"/>
</dbReference>
<dbReference type="PANTHER" id="PTHR14241">
    <property type="entry name" value="INTERFERON-INDUCED PROTEIN 44"/>
    <property type="match status" value="1"/>
</dbReference>
<proteinExistence type="predicted"/>
<sequence>MGGSGSKPEPRVEYVNKYKNVTKDKIKEAAEEKRREYERQEKEKNERLRQLQEEADTKRVKLLDYSFGDVRGSRYFAKIDISDMQEGGLRIGLFGPTGSGKSSFINTCERALEPGLRKGTADIQSAGGEGTIALQEFLDYLQNDFRLVDTRGFFQHGAEEFTALTNIVFGRIKPGEEIVFKQHADKEDSEEWFPNWLHAIIIVLSAADPRLQDGNTHLNNLNTVREFMRPRGIAPITVITHHDMIGEDQEDDILAKASAATGSARDHTFFVTNYHVDKTERDYTTEIEAMKVMRSALNVAERYVKIHKQQEEYKRESEAKKNQQVTGPQETVEDFFRRLSSKKHIPLERLQPTIDKLKKEDITTSNSLRDNWAEVQGELALSDRMAGYIDKELADTFKE</sequence>
<dbReference type="KEGG" id="bbel:109487893"/>
<feature type="region of interest" description="Disordered" evidence="1">
    <location>
        <begin position="30"/>
        <end position="50"/>
    </location>
</feature>
<dbReference type="InterPro" id="IPR027417">
    <property type="entry name" value="P-loop_NTPase"/>
</dbReference>
<dbReference type="RefSeq" id="XP_019647559.1">
    <property type="nucleotide sequence ID" value="XM_019792000.1"/>
</dbReference>
<protein>
    <submittedName>
        <fullName evidence="3">Uncharacterized protein LOC109487893</fullName>
    </submittedName>
</protein>
<keyword evidence="2" id="KW-1185">Reference proteome</keyword>
<reference evidence="3" key="1">
    <citation type="submission" date="2025-08" db="UniProtKB">
        <authorList>
            <consortium name="RefSeq"/>
        </authorList>
    </citation>
    <scope>IDENTIFICATION</scope>
    <source>
        <tissue evidence="3">Gonad</tissue>
    </source>
</reference>